<proteinExistence type="predicted"/>
<name>X5EN02_NEIME</name>
<dbReference type="KEGG" id="nmx:NMA510612_0506"/>
<dbReference type="EMBL" id="CP007524">
    <property type="protein sequence ID" value="AHW74811.1"/>
    <property type="molecule type" value="Genomic_DNA"/>
</dbReference>
<sequence>MAQLPLYLTSEIKDFTVGTPKVLESFSKHILMVLSLKTTATRATSMPLRKTGL</sequence>
<accession>X5EN02</accession>
<reference evidence="2" key="2">
    <citation type="submission" date="2014-02" db="EMBL/GenBank/DDBJ databases">
        <title>Complete Genome Sequence of Neisseria meningitides, serogroup A strain 510612.</title>
        <authorList>
            <person name="Zhang X."/>
            <person name="Zhang Y."/>
            <person name="Yang J."/>
            <person name="Zhu Y."/>
            <person name="Jin Q."/>
        </authorList>
    </citation>
    <scope>NUCLEOTIDE SEQUENCE</scope>
    <source>
        <strain evidence="2">NMA510612</strain>
    </source>
</reference>
<protein>
    <submittedName>
        <fullName evidence="1">Uncharacterized protein</fullName>
    </submittedName>
</protein>
<dbReference type="PATRIC" id="fig|487.517.peg.502"/>
<gene>
    <name evidence="1" type="ORF">NMA510612_0506</name>
</gene>
<organism evidence="1 2">
    <name type="scientific">Neisseria meningitidis</name>
    <dbReference type="NCBI Taxonomy" id="487"/>
    <lineage>
        <taxon>Bacteria</taxon>
        <taxon>Pseudomonadati</taxon>
        <taxon>Pseudomonadota</taxon>
        <taxon>Betaproteobacteria</taxon>
        <taxon>Neisseriales</taxon>
        <taxon>Neisseriaceae</taxon>
        <taxon>Neisseria</taxon>
    </lineage>
</organism>
<dbReference type="Proteomes" id="UP000023582">
    <property type="component" value="Chromosome"/>
</dbReference>
<evidence type="ECO:0000313" key="1">
    <source>
        <dbReference type="EMBL" id="AHW74811.1"/>
    </source>
</evidence>
<evidence type="ECO:0000313" key="2">
    <source>
        <dbReference type="Proteomes" id="UP000023582"/>
    </source>
</evidence>
<dbReference type="AlphaFoldDB" id="X5EN02"/>
<reference evidence="1 2" key="1">
    <citation type="journal article" date="2014" name="Genome Announc.">
        <title>Complete Genome Sequence of Neisseria meningitidis Serogroup A Strain NMA510612, Isolated from a Patient with Bacterial Meningitis in China.</title>
        <authorList>
            <person name="Zhang Y."/>
            <person name="Yang J."/>
            <person name="Xu L."/>
            <person name="Zhu Y."/>
            <person name="Liu B."/>
            <person name="Shao Z."/>
            <person name="Zhang X."/>
            <person name="Jin Q."/>
        </authorList>
    </citation>
    <scope>NUCLEOTIDE SEQUENCE [LARGE SCALE GENOMIC DNA]</scope>
    <source>
        <strain evidence="2">NMA510612</strain>
    </source>
</reference>